<feature type="transmembrane region" description="Helical" evidence="2">
    <location>
        <begin position="21"/>
        <end position="44"/>
    </location>
</feature>
<evidence type="ECO:0000313" key="4">
    <source>
        <dbReference type="Proteomes" id="UP000609651"/>
    </source>
</evidence>
<evidence type="ECO:0000313" key="3">
    <source>
        <dbReference type="EMBL" id="NNJ26890.1"/>
    </source>
</evidence>
<evidence type="ECO:0008006" key="5">
    <source>
        <dbReference type="Google" id="ProtNLM"/>
    </source>
</evidence>
<dbReference type="PRINTS" id="PR00813">
    <property type="entry name" value="BCTERIALGSPG"/>
</dbReference>
<dbReference type="InterPro" id="IPR000983">
    <property type="entry name" value="Bac_GSPG_pilin"/>
</dbReference>
<dbReference type="InterPro" id="IPR012902">
    <property type="entry name" value="N_methyl_site"/>
</dbReference>
<dbReference type="NCBIfam" id="TIGR02532">
    <property type="entry name" value="IV_pilin_GFxxxE"/>
    <property type="match status" value="1"/>
</dbReference>
<name>A0ABX1VFL4_9PLAN</name>
<keyword evidence="4" id="KW-1185">Reference proteome</keyword>
<reference evidence="3 4" key="1">
    <citation type="journal article" date="2020" name="Syst. Appl. Microbiol.">
        <title>Alienimonas chondri sp. nov., a novel planctomycete isolated from the biofilm of the red alga Chondrus crispus.</title>
        <authorList>
            <person name="Vitorino I."/>
            <person name="Albuquerque L."/>
            <person name="Wiegand S."/>
            <person name="Kallscheuer N."/>
            <person name="da Costa M.S."/>
            <person name="Lobo-da-Cunha A."/>
            <person name="Jogler C."/>
            <person name="Lage O.M."/>
        </authorList>
    </citation>
    <scope>NUCLEOTIDE SEQUENCE [LARGE SCALE GENOMIC DNA]</scope>
    <source>
        <strain evidence="3 4">LzC2</strain>
    </source>
</reference>
<evidence type="ECO:0000256" key="2">
    <source>
        <dbReference type="SAM" id="Phobius"/>
    </source>
</evidence>
<proteinExistence type="predicted"/>
<dbReference type="RefSeq" id="WP_315854680.1">
    <property type="nucleotide sequence ID" value="NZ_WTPX01000105.1"/>
</dbReference>
<keyword evidence="1" id="KW-0488">Methylation</keyword>
<dbReference type="SUPFAM" id="SSF54523">
    <property type="entry name" value="Pili subunits"/>
    <property type="match status" value="1"/>
</dbReference>
<dbReference type="Proteomes" id="UP000609651">
    <property type="component" value="Unassembled WGS sequence"/>
</dbReference>
<comment type="caution">
    <text evidence="3">The sequence shown here is derived from an EMBL/GenBank/DDBJ whole genome shotgun (WGS) entry which is preliminary data.</text>
</comment>
<dbReference type="PANTHER" id="PTHR30093">
    <property type="entry name" value="GENERAL SECRETION PATHWAY PROTEIN G"/>
    <property type="match status" value="1"/>
</dbReference>
<dbReference type="Gene3D" id="3.30.700.10">
    <property type="entry name" value="Glycoprotein, Type 4 Pilin"/>
    <property type="match status" value="1"/>
</dbReference>
<keyword evidence="2" id="KW-0812">Transmembrane</keyword>
<dbReference type="Pfam" id="PF07963">
    <property type="entry name" value="N_methyl"/>
    <property type="match status" value="1"/>
</dbReference>
<dbReference type="InterPro" id="IPR045584">
    <property type="entry name" value="Pilin-like"/>
</dbReference>
<keyword evidence="2" id="KW-1133">Transmembrane helix</keyword>
<accession>A0ABX1VFL4</accession>
<gene>
    <name evidence="3" type="ORF">LzC2_29860</name>
</gene>
<evidence type="ECO:0000256" key="1">
    <source>
        <dbReference type="ARBA" id="ARBA00022481"/>
    </source>
</evidence>
<dbReference type="EMBL" id="WTPX01000105">
    <property type="protein sequence ID" value="NNJ26890.1"/>
    <property type="molecule type" value="Genomic_DNA"/>
</dbReference>
<dbReference type="PROSITE" id="PS00409">
    <property type="entry name" value="PROKAR_NTER_METHYL"/>
    <property type="match status" value="1"/>
</dbReference>
<keyword evidence="2" id="KW-0472">Membrane</keyword>
<sequence length="346" mass="36271">MISRPQSPVTAVPSSRRGGFTLVELLVVIGVISLLLALLVPAVMNAAGGANDAAVRAEMSGMEAALSQFHAEYGRMPPSYLDLRRTSAGKFVDPATMSTLRGMFGTAISETAMIGSLNTMSFPGQDVSGAGDYSERGILRGAECLVLFLGGLPASGDPVSGEMVPSTDLAGWSKNPRDPFNASAKSGGGFVMLDKARRTKPFYMFEPDRLKYVNEIEASGDTPSSSEPLLSYFTYLDRYESQTAPMIYASSDGGRGYLARDVRYGTGVFLNDDGTAAMQNGAYTTPAGDPINPNGYQIISPGIDAKFGVGGTYSEDDGYTSAQAGGVIVNGGDDNITNFSSGLLGD</sequence>
<dbReference type="PANTHER" id="PTHR30093:SF2">
    <property type="entry name" value="TYPE II SECRETION SYSTEM PROTEIN H"/>
    <property type="match status" value="1"/>
</dbReference>
<protein>
    <recommendedName>
        <fullName evidence="5">Prepilin-type N-terminal cleavage/methylation domain-containing protein</fullName>
    </recommendedName>
</protein>
<organism evidence="3 4">
    <name type="scientific">Alienimonas chondri</name>
    <dbReference type="NCBI Taxonomy" id="2681879"/>
    <lineage>
        <taxon>Bacteria</taxon>
        <taxon>Pseudomonadati</taxon>
        <taxon>Planctomycetota</taxon>
        <taxon>Planctomycetia</taxon>
        <taxon>Planctomycetales</taxon>
        <taxon>Planctomycetaceae</taxon>
        <taxon>Alienimonas</taxon>
    </lineage>
</organism>